<dbReference type="AlphaFoldDB" id="A0A841G0M8"/>
<evidence type="ECO:0000313" key="2">
    <source>
        <dbReference type="EMBL" id="MBB6037720.1"/>
    </source>
</evidence>
<evidence type="ECO:0000256" key="1">
    <source>
        <dbReference type="SAM" id="MobiDB-lite"/>
    </source>
</evidence>
<protein>
    <recommendedName>
        <fullName evidence="4">DUF742 domain-containing protein</fullName>
    </recommendedName>
</protein>
<dbReference type="PANTHER" id="PTHR36221">
    <property type="entry name" value="DUF742 DOMAIN-CONTAINING PROTEIN"/>
    <property type="match status" value="1"/>
</dbReference>
<comment type="caution">
    <text evidence="2">The sequence shown here is derived from an EMBL/GenBank/DDBJ whole genome shotgun (WGS) entry which is preliminary data.</text>
</comment>
<sequence>MMPARLRTGLVRSHTPTGGRADPARSSLNESTLLYPDLTVERAGLPGKTQQVMEFLAPGALAVAEVAAYLRLPLAVVKVLAADLITSGHIVSRTPVPAEQQHDCDLLERILHGLEQL</sequence>
<dbReference type="InterPro" id="IPR007995">
    <property type="entry name" value="DUF742"/>
</dbReference>
<dbReference type="PANTHER" id="PTHR36221:SF1">
    <property type="entry name" value="DUF742 DOMAIN-CONTAINING PROTEIN"/>
    <property type="match status" value="1"/>
</dbReference>
<proteinExistence type="predicted"/>
<gene>
    <name evidence="2" type="ORF">HNR73_005598</name>
</gene>
<name>A0A841G0M8_9ACTN</name>
<dbReference type="Pfam" id="PF05331">
    <property type="entry name" value="DUF742"/>
    <property type="match status" value="1"/>
</dbReference>
<evidence type="ECO:0008006" key="4">
    <source>
        <dbReference type="Google" id="ProtNLM"/>
    </source>
</evidence>
<dbReference type="Proteomes" id="UP000548476">
    <property type="component" value="Unassembled WGS sequence"/>
</dbReference>
<accession>A0A841G0M8</accession>
<dbReference type="EMBL" id="JACHGT010000013">
    <property type="protein sequence ID" value="MBB6037720.1"/>
    <property type="molecule type" value="Genomic_DNA"/>
</dbReference>
<evidence type="ECO:0000313" key="3">
    <source>
        <dbReference type="Proteomes" id="UP000548476"/>
    </source>
</evidence>
<reference evidence="2 3" key="1">
    <citation type="submission" date="2020-08" db="EMBL/GenBank/DDBJ databases">
        <title>Genomic Encyclopedia of Type Strains, Phase IV (KMG-IV): sequencing the most valuable type-strain genomes for metagenomic binning, comparative biology and taxonomic classification.</title>
        <authorList>
            <person name="Goeker M."/>
        </authorList>
    </citation>
    <scope>NUCLEOTIDE SEQUENCE [LARGE SCALE GENOMIC DNA]</scope>
    <source>
        <strain evidence="2 3">YIM 65646</strain>
    </source>
</reference>
<feature type="region of interest" description="Disordered" evidence="1">
    <location>
        <begin position="1"/>
        <end position="26"/>
    </location>
</feature>
<keyword evidence="3" id="KW-1185">Reference proteome</keyword>
<organism evidence="2 3">
    <name type="scientific">Phytomonospora endophytica</name>
    <dbReference type="NCBI Taxonomy" id="714109"/>
    <lineage>
        <taxon>Bacteria</taxon>
        <taxon>Bacillati</taxon>
        <taxon>Actinomycetota</taxon>
        <taxon>Actinomycetes</taxon>
        <taxon>Micromonosporales</taxon>
        <taxon>Micromonosporaceae</taxon>
        <taxon>Phytomonospora</taxon>
    </lineage>
</organism>